<proteinExistence type="predicted"/>
<gene>
    <name evidence="1" type="ORF">WGH24286_01844</name>
</gene>
<accession>A0ABN8BT60</accession>
<evidence type="ECO:0000313" key="2">
    <source>
        <dbReference type="Proteomes" id="UP000789719"/>
    </source>
</evidence>
<keyword evidence="2" id="KW-1185">Reference proteome</keyword>
<protein>
    <submittedName>
        <fullName evidence="1">Uncharacterized protein</fullName>
    </submittedName>
</protein>
<reference evidence="1 2" key="1">
    <citation type="submission" date="2021-11" db="EMBL/GenBank/DDBJ databases">
        <authorList>
            <person name="Depoorter E."/>
        </authorList>
    </citation>
    <scope>NUCLEOTIDE SEQUENCE [LARGE SCALE GENOMIC DNA]</scope>
    <source>
        <strain evidence="1 2">LMG 24286</strain>
    </source>
</reference>
<evidence type="ECO:0000313" key="1">
    <source>
        <dbReference type="EMBL" id="CAH0419394.1"/>
    </source>
</evidence>
<dbReference type="EMBL" id="CAKKNT010000036">
    <property type="protein sequence ID" value="CAH0419394.1"/>
    <property type="molecule type" value="Genomic_DNA"/>
</dbReference>
<sequence length="65" mass="7307">MNLKRLLALSDKNFSKEISEMSYNEVAVFNQDVNFNISVGIIPAPDYSEKKRAIVVATMEDKING</sequence>
<dbReference type="RefSeq" id="WP_230099427.1">
    <property type="nucleotide sequence ID" value="NZ_CAKKNT010000036.1"/>
</dbReference>
<name>A0ABN8BT60_9LACO</name>
<organism evidence="1 2">
    <name type="scientific">Periweissella ghanensis</name>
    <dbReference type="NCBI Taxonomy" id="467997"/>
    <lineage>
        <taxon>Bacteria</taxon>
        <taxon>Bacillati</taxon>
        <taxon>Bacillota</taxon>
        <taxon>Bacilli</taxon>
        <taxon>Lactobacillales</taxon>
        <taxon>Lactobacillaceae</taxon>
        <taxon>Periweissella</taxon>
    </lineage>
</organism>
<comment type="caution">
    <text evidence="1">The sequence shown here is derived from an EMBL/GenBank/DDBJ whole genome shotgun (WGS) entry which is preliminary data.</text>
</comment>
<dbReference type="Proteomes" id="UP000789719">
    <property type="component" value="Unassembled WGS sequence"/>
</dbReference>